<protein>
    <submittedName>
        <fullName evidence="2">Predicted protein</fullName>
    </submittedName>
</protein>
<dbReference type="KEGG" id="lbc:LACBIDRAFT_318820"/>
<dbReference type="AlphaFoldDB" id="B0D762"/>
<dbReference type="HOGENOM" id="CLU_2979488_0_0_1"/>
<dbReference type="RefSeq" id="XP_001879691.1">
    <property type="nucleotide sequence ID" value="XM_001879656.1"/>
</dbReference>
<evidence type="ECO:0000313" key="2">
    <source>
        <dbReference type="EMBL" id="EDR09342.1"/>
    </source>
</evidence>
<evidence type="ECO:0000256" key="1">
    <source>
        <dbReference type="SAM" id="MobiDB-lite"/>
    </source>
</evidence>
<name>B0D762_LACBS</name>
<proteinExistence type="predicted"/>
<dbReference type="InParanoid" id="B0D762"/>
<evidence type="ECO:0000313" key="3">
    <source>
        <dbReference type="Proteomes" id="UP000001194"/>
    </source>
</evidence>
<feature type="region of interest" description="Disordered" evidence="1">
    <location>
        <begin position="36"/>
        <end position="58"/>
    </location>
</feature>
<dbReference type="EMBL" id="DS547099">
    <property type="protein sequence ID" value="EDR09342.1"/>
    <property type="molecule type" value="Genomic_DNA"/>
</dbReference>
<sequence>MVSRKELKLPTPETCSYTAHNHSLIIVPNRDHKNGHLLPLGRTGGTTDSIRGIGRGER</sequence>
<gene>
    <name evidence="2" type="ORF">LACBIDRAFT_318820</name>
</gene>
<reference evidence="2 3" key="1">
    <citation type="journal article" date="2008" name="Nature">
        <title>The genome of Laccaria bicolor provides insights into mycorrhizal symbiosis.</title>
        <authorList>
            <person name="Martin F."/>
            <person name="Aerts A."/>
            <person name="Ahren D."/>
            <person name="Brun A."/>
            <person name="Danchin E.G.J."/>
            <person name="Duchaussoy F."/>
            <person name="Gibon J."/>
            <person name="Kohler A."/>
            <person name="Lindquist E."/>
            <person name="Pereda V."/>
            <person name="Salamov A."/>
            <person name="Shapiro H.J."/>
            <person name="Wuyts J."/>
            <person name="Blaudez D."/>
            <person name="Buee M."/>
            <person name="Brokstein P."/>
            <person name="Canbaeck B."/>
            <person name="Cohen D."/>
            <person name="Courty P.E."/>
            <person name="Coutinho P.M."/>
            <person name="Delaruelle C."/>
            <person name="Detter J.C."/>
            <person name="Deveau A."/>
            <person name="DiFazio S."/>
            <person name="Duplessis S."/>
            <person name="Fraissinet-Tachet L."/>
            <person name="Lucic E."/>
            <person name="Frey-Klett P."/>
            <person name="Fourrey C."/>
            <person name="Feussner I."/>
            <person name="Gay G."/>
            <person name="Grimwood J."/>
            <person name="Hoegger P.J."/>
            <person name="Jain P."/>
            <person name="Kilaru S."/>
            <person name="Labbe J."/>
            <person name="Lin Y.C."/>
            <person name="Legue V."/>
            <person name="Le Tacon F."/>
            <person name="Marmeisse R."/>
            <person name="Melayah D."/>
            <person name="Montanini B."/>
            <person name="Muratet M."/>
            <person name="Nehls U."/>
            <person name="Niculita-Hirzel H."/>
            <person name="Oudot-Le Secq M.P."/>
            <person name="Peter M."/>
            <person name="Quesneville H."/>
            <person name="Rajashekar B."/>
            <person name="Reich M."/>
            <person name="Rouhier N."/>
            <person name="Schmutz J."/>
            <person name="Yin T."/>
            <person name="Chalot M."/>
            <person name="Henrissat B."/>
            <person name="Kuees U."/>
            <person name="Lucas S."/>
            <person name="Van de Peer Y."/>
            <person name="Podila G.K."/>
            <person name="Polle A."/>
            <person name="Pukkila P.J."/>
            <person name="Richardson P.M."/>
            <person name="Rouze P."/>
            <person name="Sanders I.R."/>
            <person name="Stajich J.E."/>
            <person name="Tunlid A."/>
            <person name="Tuskan G."/>
            <person name="Grigoriev I.V."/>
        </authorList>
    </citation>
    <scope>NUCLEOTIDE SEQUENCE [LARGE SCALE GENOMIC DNA]</scope>
    <source>
        <strain evidence="3">S238N-H82 / ATCC MYA-4686</strain>
    </source>
</reference>
<dbReference type="GeneID" id="6075524"/>
<dbReference type="Proteomes" id="UP000001194">
    <property type="component" value="Unassembled WGS sequence"/>
</dbReference>
<organism evidence="3">
    <name type="scientific">Laccaria bicolor (strain S238N-H82 / ATCC MYA-4686)</name>
    <name type="common">Bicoloured deceiver</name>
    <name type="synonym">Laccaria laccata var. bicolor</name>
    <dbReference type="NCBI Taxonomy" id="486041"/>
    <lineage>
        <taxon>Eukaryota</taxon>
        <taxon>Fungi</taxon>
        <taxon>Dikarya</taxon>
        <taxon>Basidiomycota</taxon>
        <taxon>Agaricomycotina</taxon>
        <taxon>Agaricomycetes</taxon>
        <taxon>Agaricomycetidae</taxon>
        <taxon>Agaricales</taxon>
        <taxon>Agaricineae</taxon>
        <taxon>Hydnangiaceae</taxon>
        <taxon>Laccaria</taxon>
    </lineage>
</organism>
<keyword evidence="3" id="KW-1185">Reference proteome</keyword>
<accession>B0D762</accession>